<protein>
    <submittedName>
        <fullName evidence="5">Putative ketoacyl reductase</fullName>
        <ecNumber evidence="5">1.3.1.-</ecNumber>
    </submittedName>
</protein>
<evidence type="ECO:0000256" key="1">
    <source>
        <dbReference type="ARBA" id="ARBA00006484"/>
    </source>
</evidence>
<dbReference type="SMART" id="SM00822">
    <property type="entry name" value="PKS_KR"/>
    <property type="match status" value="1"/>
</dbReference>
<accession>A0A5C6FUH5</accession>
<dbReference type="PANTHER" id="PTHR44196">
    <property type="entry name" value="DEHYDROGENASE/REDUCTASE SDR FAMILY MEMBER 7B"/>
    <property type="match status" value="1"/>
</dbReference>
<sequence>MTQPHDSPSLRFESPVALVTGGSAGLGTAIARALLHQNYHVLIVGRDSERLRLTADRLASEEKAAPSAELHQYACDVTNLDEVTKLAEFVSDRFGRLDVLVNVVGQSDRGLASEITLQRIDELVRMNVHSAVICTEALLPLIRENRGSVINIGSLASKIPARYLGGYCLAKHALCGWTDQLSLEMRQHNVHVGLVCPGPIARQDAGHRYDKLLADDLPPEAAAPGGGAKIKGLPPQKVADAVIDCIAKRKREIILPGKARLLIILRAIFPAWGDRILLRMTSGK</sequence>
<gene>
    <name evidence="5" type="primary">actIII</name>
    <name evidence="5" type="ORF">V7x_06740</name>
</gene>
<dbReference type="Pfam" id="PF00106">
    <property type="entry name" value="adh_short"/>
    <property type="match status" value="1"/>
</dbReference>
<dbReference type="EMBL" id="SJPZ01000001">
    <property type="protein sequence ID" value="TWU65128.1"/>
    <property type="molecule type" value="Genomic_DNA"/>
</dbReference>
<dbReference type="GO" id="GO:0016020">
    <property type="term" value="C:membrane"/>
    <property type="evidence" value="ECO:0007669"/>
    <property type="project" value="TreeGrafter"/>
</dbReference>
<name>A0A5C6FUH5_9PLAN</name>
<dbReference type="RefSeq" id="WP_146410782.1">
    <property type="nucleotide sequence ID" value="NZ_SJPZ01000001.1"/>
</dbReference>
<evidence type="ECO:0000259" key="4">
    <source>
        <dbReference type="SMART" id="SM00822"/>
    </source>
</evidence>
<dbReference type="Gene3D" id="3.40.50.720">
    <property type="entry name" value="NAD(P)-binding Rossmann-like Domain"/>
    <property type="match status" value="1"/>
</dbReference>
<organism evidence="5 6">
    <name type="scientific">Crateriforma conspicua</name>
    <dbReference type="NCBI Taxonomy" id="2527996"/>
    <lineage>
        <taxon>Bacteria</taxon>
        <taxon>Pseudomonadati</taxon>
        <taxon>Planctomycetota</taxon>
        <taxon>Planctomycetia</taxon>
        <taxon>Planctomycetales</taxon>
        <taxon>Planctomycetaceae</taxon>
        <taxon>Crateriforma</taxon>
    </lineage>
</organism>
<dbReference type="InterPro" id="IPR057326">
    <property type="entry name" value="KR_dom"/>
</dbReference>
<comment type="similarity">
    <text evidence="1 3">Belongs to the short-chain dehydrogenases/reductases (SDR) family.</text>
</comment>
<evidence type="ECO:0000313" key="5">
    <source>
        <dbReference type="EMBL" id="TWU65128.1"/>
    </source>
</evidence>
<evidence type="ECO:0000313" key="6">
    <source>
        <dbReference type="Proteomes" id="UP000316476"/>
    </source>
</evidence>
<dbReference type="Proteomes" id="UP000316476">
    <property type="component" value="Unassembled WGS sequence"/>
</dbReference>
<feature type="domain" description="Ketoreductase" evidence="4">
    <location>
        <begin position="15"/>
        <end position="203"/>
    </location>
</feature>
<dbReference type="PANTHER" id="PTHR44196:SF1">
    <property type="entry name" value="DEHYDROGENASE_REDUCTASE SDR FAMILY MEMBER 7B"/>
    <property type="match status" value="1"/>
</dbReference>
<evidence type="ECO:0000256" key="2">
    <source>
        <dbReference type="ARBA" id="ARBA00023002"/>
    </source>
</evidence>
<dbReference type="PRINTS" id="PR00081">
    <property type="entry name" value="GDHRDH"/>
</dbReference>
<dbReference type="AlphaFoldDB" id="A0A5C6FUH5"/>
<dbReference type="InterPro" id="IPR036291">
    <property type="entry name" value="NAD(P)-bd_dom_sf"/>
</dbReference>
<dbReference type="GO" id="GO:0016491">
    <property type="term" value="F:oxidoreductase activity"/>
    <property type="evidence" value="ECO:0007669"/>
    <property type="project" value="UniProtKB-KW"/>
</dbReference>
<dbReference type="InterPro" id="IPR002347">
    <property type="entry name" value="SDR_fam"/>
</dbReference>
<dbReference type="EC" id="1.3.1.-" evidence="5"/>
<comment type="caution">
    <text evidence="5">The sequence shown here is derived from an EMBL/GenBank/DDBJ whole genome shotgun (WGS) entry which is preliminary data.</text>
</comment>
<reference evidence="5 6" key="1">
    <citation type="submission" date="2019-02" db="EMBL/GenBank/DDBJ databases">
        <title>Deep-cultivation of Planctomycetes and their phenomic and genomic characterization uncovers novel biology.</title>
        <authorList>
            <person name="Wiegand S."/>
            <person name="Jogler M."/>
            <person name="Boedeker C."/>
            <person name="Pinto D."/>
            <person name="Vollmers J."/>
            <person name="Rivas-Marin E."/>
            <person name="Kohn T."/>
            <person name="Peeters S.H."/>
            <person name="Heuer A."/>
            <person name="Rast P."/>
            <person name="Oberbeckmann S."/>
            <person name="Bunk B."/>
            <person name="Jeske O."/>
            <person name="Meyerdierks A."/>
            <person name="Storesund J.E."/>
            <person name="Kallscheuer N."/>
            <person name="Luecker S."/>
            <person name="Lage O.M."/>
            <person name="Pohl T."/>
            <person name="Merkel B.J."/>
            <person name="Hornburger P."/>
            <person name="Mueller R.-W."/>
            <person name="Bruemmer F."/>
            <person name="Labrenz M."/>
            <person name="Spormann A.M."/>
            <person name="Op Den Camp H."/>
            <person name="Overmann J."/>
            <person name="Amann R."/>
            <person name="Jetten M.S.M."/>
            <person name="Mascher T."/>
            <person name="Medema M.H."/>
            <person name="Devos D.P."/>
            <person name="Kaster A.-K."/>
            <person name="Ovreas L."/>
            <person name="Rohde M."/>
            <person name="Galperin M.Y."/>
            <person name="Jogler C."/>
        </authorList>
    </citation>
    <scope>NUCLEOTIDE SEQUENCE [LARGE SCALE GENOMIC DNA]</scope>
    <source>
        <strain evidence="5 6">V7</strain>
    </source>
</reference>
<keyword evidence="2 5" id="KW-0560">Oxidoreductase</keyword>
<dbReference type="PRINTS" id="PR00080">
    <property type="entry name" value="SDRFAMILY"/>
</dbReference>
<dbReference type="SUPFAM" id="SSF51735">
    <property type="entry name" value="NAD(P)-binding Rossmann-fold domains"/>
    <property type="match status" value="1"/>
</dbReference>
<evidence type="ECO:0000256" key="3">
    <source>
        <dbReference type="RuleBase" id="RU000363"/>
    </source>
</evidence>
<proteinExistence type="inferred from homology"/>
<dbReference type="OrthoDB" id="151996at2"/>